<keyword evidence="7" id="KW-1185">Reference proteome</keyword>
<gene>
    <name evidence="6" type="ORF">SBP02_08585</name>
</gene>
<evidence type="ECO:0000313" key="7">
    <source>
        <dbReference type="Proteomes" id="UP001305928"/>
    </source>
</evidence>
<feature type="transmembrane region" description="Helical" evidence="4">
    <location>
        <begin position="166"/>
        <end position="185"/>
    </location>
</feature>
<dbReference type="Pfam" id="PF07690">
    <property type="entry name" value="MFS_1"/>
    <property type="match status" value="1"/>
</dbReference>
<dbReference type="InterPro" id="IPR011701">
    <property type="entry name" value="MFS"/>
</dbReference>
<feature type="transmembrane region" description="Helical" evidence="4">
    <location>
        <begin position="44"/>
        <end position="63"/>
    </location>
</feature>
<sequence length="392" mass="40956">MKPLSGTALLLALLLAAVNLRPGITSLAPLIERIAADLALSRGLISLSTALPVLCMGLLAPLAPRLALRLGLERTITLCMATIAGALLLRLLGDVGGVLIASAALLGSGIAVAGPLLSGFIKRYFFEHMGRVVAWYSLGMAVGGAAGAVLTVPAMHGLGERWTQGLALWALPALLAMGVWLWVPNRAESAGQGEAQAGLPWGQPRAWLISAFFALQAGLFYALATWVVARYHEAGLSLLHSNSLFSLSMLTGLPSSFLFPWLAQRFGNRYGLLQACALLACVSLAMISFVPTLLPELWAVVIGLGLGGAFALSLVLPLYEASTPLAVSRWTSMMLCAGYGMASLAPVLTGMARDLAGGYQLAFAVLTGLALLMVLLAWWMARGVAPADTDAP</sequence>
<dbReference type="RefSeq" id="WP_318645965.1">
    <property type="nucleotide sequence ID" value="NZ_CP137892.1"/>
</dbReference>
<evidence type="ECO:0000256" key="4">
    <source>
        <dbReference type="SAM" id="Phobius"/>
    </source>
</evidence>
<dbReference type="InterPro" id="IPR036259">
    <property type="entry name" value="MFS_trans_sf"/>
</dbReference>
<dbReference type="PROSITE" id="PS50850">
    <property type="entry name" value="MFS"/>
    <property type="match status" value="1"/>
</dbReference>
<feature type="transmembrane region" description="Helical" evidence="4">
    <location>
        <begin position="358"/>
        <end position="379"/>
    </location>
</feature>
<dbReference type="EMBL" id="CP137892">
    <property type="protein sequence ID" value="WPC06787.1"/>
    <property type="molecule type" value="Genomic_DNA"/>
</dbReference>
<accession>A0ABZ0Q1Z9</accession>
<protein>
    <submittedName>
        <fullName evidence="6">MFS transporter</fullName>
    </submittedName>
</protein>
<evidence type="ECO:0000256" key="1">
    <source>
        <dbReference type="ARBA" id="ARBA00022692"/>
    </source>
</evidence>
<feature type="transmembrane region" description="Helical" evidence="4">
    <location>
        <begin position="98"/>
        <end position="121"/>
    </location>
</feature>
<feature type="domain" description="Major facilitator superfamily (MFS) profile" evidence="5">
    <location>
        <begin position="9"/>
        <end position="385"/>
    </location>
</feature>
<dbReference type="PANTHER" id="PTHR23523:SF2">
    <property type="entry name" value="2-NITROIMIDAZOLE TRANSPORTER"/>
    <property type="match status" value="1"/>
</dbReference>
<evidence type="ECO:0000259" key="5">
    <source>
        <dbReference type="PROSITE" id="PS50850"/>
    </source>
</evidence>
<feature type="transmembrane region" description="Helical" evidence="4">
    <location>
        <begin position="244"/>
        <end position="263"/>
    </location>
</feature>
<reference evidence="6 7" key="1">
    <citation type="submission" date="2023-11" db="EMBL/GenBank/DDBJ databases">
        <title>Complete genome of Pseudomonas benzenivorans BA3361.</title>
        <authorList>
            <person name="Shin S.Y."/>
            <person name="Song J."/>
            <person name="Kang H."/>
        </authorList>
    </citation>
    <scope>NUCLEOTIDE SEQUENCE [LARGE SCALE GENOMIC DNA]</scope>
    <source>
        <strain evidence="6 7">HNIBRBA3361</strain>
    </source>
</reference>
<dbReference type="Gene3D" id="1.20.1250.20">
    <property type="entry name" value="MFS general substrate transporter like domains"/>
    <property type="match status" value="2"/>
</dbReference>
<feature type="transmembrane region" description="Helical" evidence="4">
    <location>
        <begin position="75"/>
        <end position="92"/>
    </location>
</feature>
<feature type="transmembrane region" description="Helical" evidence="4">
    <location>
        <begin position="270"/>
        <end position="291"/>
    </location>
</feature>
<name>A0ABZ0Q1Z9_9PSED</name>
<feature type="transmembrane region" description="Helical" evidence="4">
    <location>
        <begin position="206"/>
        <end position="224"/>
    </location>
</feature>
<keyword evidence="3 4" id="KW-0472">Membrane</keyword>
<proteinExistence type="predicted"/>
<evidence type="ECO:0000313" key="6">
    <source>
        <dbReference type="EMBL" id="WPC06787.1"/>
    </source>
</evidence>
<evidence type="ECO:0000256" key="3">
    <source>
        <dbReference type="ARBA" id="ARBA00023136"/>
    </source>
</evidence>
<organism evidence="6 7">
    <name type="scientific">Pseudomonas benzenivorans</name>
    <dbReference type="NCBI Taxonomy" id="556533"/>
    <lineage>
        <taxon>Bacteria</taxon>
        <taxon>Pseudomonadati</taxon>
        <taxon>Pseudomonadota</taxon>
        <taxon>Gammaproteobacteria</taxon>
        <taxon>Pseudomonadales</taxon>
        <taxon>Pseudomonadaceae</taxon>
        <taxon>Pseudomonas</taxon>
    </lineage>
</organism>
<feature type="transmembrane region" description="Helical" evidence="4">
    <location>
        <begin position="331"/>
        <end position="352"/>
    </location>
</feature>
<feature type="transmembrane region" description="Helical" evidence="4">
    <location>
        <begin position="297"/>
        <end position="319"/>
    </location>
</feature>
<evidence type="ECO:0000256" key="2">
    <source>
        <dbReference type="ARBA" id="ARBA00022989"/>
    </source>
</evidence>
<keyword evidence="2 4" id="KW-1133">Transmembrane helix</keyword>
<keyword evidence="1 4" id="KW-0812">Transmembrane</keyword>
<dbReference type="SUPFAM" id="SSF103473">
    <property type="entry name" value="MFS general substrate transporter"/>
    <property type="match status" value="1"/>
</dbReference>
<feature type="transmembrane region" description="Helical" evidence="4">
    <location>
        <begin position="133"/>
        <end position="154"/>
    </location>
</feature>
<dbReference type="PANTHER" id="PTHR23523">
    <property type="match status" value="1"/>
</dbReference>
<dbReference type="InterPro" id="IPR020846">
    <property type="entry name" value="MFS_dom"/>
</dbReference>
<dbReference type="InterPro" id="IPR052524">
    <property type="entry name" value="MFS_Cyanate_Porter"/>
</dbReference>
<dbReference type="Proteomes" id="UP001305928">
    <property type="component" value="Chromosome"/>
</dbReference>